<feature type="chain" id="PRO_5046369172" description="Lipocalin-like domain-containing protein" evidence="1">
    <location>
        <begin position="26"/>
        <end position="141"/>
    </location>
</feature>
<keyword evidence="1" id="KW-0732">Signal</keyword>
<protein>
    <recommendedName>
        <fullName evidence="4">Lipocalin-like domain-containing protein</fullName>
    </recommendedName>
</protein>
<feature type="signal peptide" evidence="1">
    <location>
        <begin position="1"/>
        <end position="25"/>
    </location>
</feature>
<dbReference type="RefSeq" id="WP_269560242.1">
    <property type="nucleotide sequence ID" value="NZ_CP114767.1"/>
</dbReference>
<gene>
    <name evidence="2" type="ORF">O3303_01185</name>
</gene>
<dbReference type="PROSITE" id="PS51257">
    <property type="entry name" value="PROKAR_LIPOPROTEIN"/>
    <property type="match status" value="1"/>
</dbReference>
<keyword evidence="3" id="KW-1185">Reference proteome</keyword>
<evidence type="ECO:0008006" key="4">
    <source>
        <dbReference type="Google" id="ProtNLM"/>
    </source>
</evidence>
<proteinExistence type="predicted"/>
<sequence length="141" mass="15830">MRLPYLTRLLCLLAVLSFVFSSCQEDDPTPAFGPIKTLTTGSWRLDEIRENNQVTSTGTGIKDRFSLTFRADGTYTENQFVNGTTYAGTWMLMSGNTILHFTDHKGDDHQYNLVSISDTGLQYGALNKNNQQEVYTFSAQP</sequence>
<name>A0ABY7LP35_9BACT</name>
<dbReference type="EMBL" id="CP114767">
    <property type="protein sequence ID" value="WBA42183.1"/>
    <property type="molecule type" value="Genomic_DNA"/>
</dbReference>
<reference evidence="2 3" key="1">
    <citation type="submission" date="2022-12" db="EMBL/GenBank/DDBJ databases">
        <title>Hymenobacter canadensis sp. nov. isolated from lake water of the Cambridge Bay, Canada.</title>
        <authorList>
            <person name="Kim W.H."/>
            <person name="Lee Y.M."/>
        </authorList>
    </citation>
    <scope>NUCLEOTIDE SEQUENCE [LARGE SCALE GENOMIC DNA]</scope>
    <source>
        <strain evidence="2 3">PAMC 29467</strain>
    </source>
</reference>
<evidence type="ECO:0000256" key="1">
    <source>
        <dbReference type="SAM" id="SignalP"/>
    </source>
</evidence>
<organism evidence="2 3">
    <name type="scientific">Hymenobacter canadensis</name>
    <dbReference type="NCBI Taxonomy" id="2999067"/>
    <lineage>
        <taxon>Bacteria</taxon>
        <taxon>Pseudomonadati</taxon>
        <taxon>Bacteroidota</taxon>
        <taxon>Cytophagia</taxon>
        <taxon>Cytophagales</taxon>
        <taxon>Hymenobacteraceae</taxon>
        <taxon>Hymenobacter</taxon>
    </lineage>
</organism>
<dbReference type="Proteomes" id="UP001211005">
    <property type="component" value="Chromosome"/>
</dbReference>
<evidence type="ECO:0000313" key="2">
    <source>
        <dbReference type="EMBL" id="WBA42183.1"/>
    </source>
</evidence>
<accession>A0ABY7LP35</accession>
<evidence type="ECO:0000313" key="3">
    <source>
        <dbReference type="Proteomes" id="UP001211005"/>
    </source>
</evidence>